<feature type="transmembrane region" description="Helical" evidence="2">
    <location>
        <begin position="44"/>
        <end position="62"/>
    </location>
</feature>
<dbReference type="RefSeq" id="WP_044346584.1">
    <property type="nucleotide sequence ID" value="NZ_AZAC01000002.1"/>
</dbReference>
<keyword evidence="4" id="KW-1185">Reference proteome</keyword>
<dbReference type="Proteomes" id="UP000032233">
    <property type="component" value="Unassembled WGS sequence"/>
</dbReference>
<dbReference type="InParanoid" id="A0A0D2K257"/>
<protein>
    <submittedName>
        <fullName evidence="3">Uncharacterized protein</fullName>
    </submittedName>
</protein>
<dbReference type="EMBL" id="AZAC01000002">
    <property type="protein sequence ID" value="KIX15760.1"/>
    <property type="molecule type" value="Genomic_DNA"/>
</dbReference>
<feature type="transmembrane region" description="Helical" evidence="2">
    <location>
        <begin position="12"/>
        <end position="38"/>
    </location>
</feature>
<sequence length="265" mass="29307">MAQTEYVRLSSAAVKTWTVSGLAALILTLVLAIIIAYPAGRGCAFFVSLAFLLLAEFLFFAQPWLAWRKDASTGQAQIRQSKFLLAGLYLLAVILITLLNWLGLSASSLLLLNCLALAGLGMGLFLAKTWGGHAEAVSRKKREGQAWFDLYQEKLRRLADQIGGLQPELSGELGDPLAALLDDLAYSCKQSPAYCLEQNDQMDALLAEAEFELELLLTAIQREEPSESPEYQGPREKLLRSLEEIKKTLAQREETIKEARFENAP</sequence>
<dbReference type="AlphaFoldDB" id="A0A0D2K257"/>
<feature type="transmembrane region" description="Helical" evidence="2">
    <location>
        <begin position="83"/>
        <end position="104"/>
    </location>
</feature>
<organism evidence="3 4">
    <name type="scientific">Dethiosulfatarculus sandiegensis</name>
    <dbReference type="NCBI Taxonomy" id="1429043"/>
    <lineage>
        <taxon>Bacteria</taxon>
        <taxon>Pseudomonadati</taxon>
        <taxon>Thermodesulfobacteriota</taxon>
        <taxon>Desulfarculia</taxon>
        <taxon>Desulfarculales</taxon>
        <taxon>Desulfarculaceae</taxon>
        <taxon>Dethiosulfatarculus</taxon>
    </lineage>
</organism>
<keyword evidence="2" id="KW-0472">Membrane</keyword>
<keyword evidence="2" id="KW-1133">Transmembrane helix</keyword>
<evidence type="ECO:0000313" key="4">
    <source>
        <dbReference type="Proteomes" id="UP000032233"/>
    </source>
</evidence>
<reference evidence="3 4" key="1">
    <citation type="submission" date="2013-11" db="EMBL/GenBank/DDBJ databases">
        <title>Metagenomic analysis of a methanogenic consortium involved in long chain n-alkane degradation.</title>
        <authorList>
            <person name="Davidova I.A."/>
            <person name="Callaghan A.V."/>
            <person name="Wawrik B."/>
            <person name="Pruitt S."/>
            <person name="Marks C."/>
            <person name="Duncan K.E."/>
            <person name="Suflita J.M."/>
        </authorList>
    </citation>
    <scope>NUCLEOTIDE SEQUENCE [LARGE SCALE GENOMIC DNA]</scope>
    <source>
        <strain evidence="3 4">SPR</strain>
    </source>
</reference>
<name>A0A0D2K257_9BACT</name>
<evidence type="ECO:0000256" key="2">
    <source>
        <dbReference type="SAM" id="Phobius"/>
    </source>
</evidence>
<evidence type="ECO:0000256" key="1">
    <source>
        <dbReference type="SAM" id="Coils"/>
    </source>
</evidence>
<keyword evidence="2" id="KW-0812">Transmembrane</keyword>
<evidence type="ECO:0000313" key="3">
    <source>
        <dbReference type="EMBL" id="KIX15760.1"/>
    </source>
</evidence>
<feature type="transmembrane region" description="Helical" evidence="2">
    <location>
        <begin position="110"/>
        <end position="131"/>
    </location>
</feature>
<proteinExistence type="predicted"/>
<feature type="coiled-coil region" evidence="1">
    <location>
        <begin position="235"/>
        <end position="262"/>
    </location>
</feature>
<accession>A0A0D2K257</accession>
<dbReference type="STRING" id="1429043.X474_03105"/>
<comment type="caution">
    <text evidence="3">The sequence shown here is derived from an EMBL/GenBank/DDBJ whole genome shotgun (WGS) entry which is preliminary data.</text>
</comment>
<keyword evidence="1" id="KW-0175">Coiled coil</keyword>
<gene>
    <name evidence="3" type="ORF">X474_03105</name>
</gene>